<dbReference type="EMBL" id="CASHTH010001571">
    <property type="protein sequence ID" value="CAI8016919.1"/>
    <property type="molecule type" value="Genomic_DNA"/>
</dbReference>
<organism evidence="2 3">
    <name type="scientific">Geodia barretti</name>
    <name type="common">Barrett's horny sponge</name>
    <dbReference type="NCBI Taxonomy" id="519541"/>
    <lineage>
        <taxon>Eukaryota</taxon>
        <taxon>Metazoa</taxon>
        <taxon>Porifera</taxon>
        <taxon>Demospongiae</taxon>
        <taxon>Heteroscleromorpha</taxon>
        <taxon>Tetractinellida</taxon>
        <taxon>Astrophorina</taxon>
        <taxon>Geodiidae</taxon>
        <taxon>Geodia</taxon>
    </lineage>
</organism>
<evidence type="ECO:0000256" key="1">
    <source>
        <dbReference type="SAM" id="Phobius"/>
    </source>
</evidence>
<protein>
    <submittedName>
        <fullName evidence="2">Uncharacterized protein</fullName>
    </submittedName>
</protein>
<keyword evidence="3" id="KW-1185">Reference proteome</keyword>
<proteinExistence type="predicted"/>
<name>A0AA35RSH5_GEOBA</name>
<sequence>NKEVYNQRIYIYGGYLADDHRSNTLHSTLPNQWIVVSALVILGCAIAQLISLPIVNYCPRHTHSTQPRRKKRCSHLYCLRDSKFPPCHWGSFLVL</sequence>
<feature type="non-terminal residue" evidence="2">
    <location>
        <position position="95"/>
    </location>
</feature>
<keyword evidence="1" id="KW-1133">Transmembrane helix</keyword>
<gene>
    <name evidence="2" type="ORF">GBAR_LOCUS10333</name>
</gene>
<keyword evidence="1" id="KW-0812">Transmembrane</keyword>
<dbReference type="Proteomes" id="UP001174909">
    <property type="component" value="Unassembled WGS sequence"/>
</dbReference>
<evidence type="ECO:0000313" key="2">
    <source>
        <dbReference type="EMBL" id="CAI8016919.1"/>
    </source>
</evidence>
<feature type="transmembrane region" description="Helical" evidence="1">
    <location>
        <begin position="33"/>
        <end position="58"/>
    </location>
</feature>
<comment type="caution">
    <text evidence="2">The sequence shown here is derived from an EMBL/GenBank/DDBJ whole genome shotgun (WGS) entry which is preliminary data.</text>
</comment>
<evidence type="ECO:0000313" key="3">
    <source>
        <dbReference type="Proteomes" id="UP001174909"/>
    </source>
</evidence>
<accession>A0AA35RSH5</accession>
<keyword evidence="1" id="KW-0472">Membrane</keyword>
<dbReference type="AlphaFoldDB" id="A0AA35RSH5"/>
<reference evidence="2" key="1">
    <citation type="submission" date="2023-03" db="EMBL/GenBank/DDBJ databases">
        <authorList>
            <person name="Steffen K."/>
            <person name="Cardenas P."/>
        </authorList>
    </citation>
    <scope>NUCLEOTIDE SEQUENCE</scope>
</reference>